<dbReference type="PROSITE" id="PS50042">
    <property type="entry name" value="CNMP_BINDING_3"/>
    <property type="match status" value="2"/>
</dbReference>
<dbReference type="CDD" id="cd00158">
    <property type="entry name" value="RHOD"/>
    <property type="match status" value="1"/>
</dbReference>
<dbReference type="InterPro" id="IPR036873">
    <property type="entry name" value="Rhodanese-like_dom_sf"/>
</dbReference>
<dbReference type="SUPFAM" id="SSF52821">
    <property type="entry name" value="Rhodanese/Cell cycle control phosphatase"/>
    <property type="match status" value="1"/>
</dbReference>
<reference evidence="4 5" key="1">
    <citation type="submission" date="2013-09" db="EMBL/GenBank/DDBJ databases">
        <title>Genome sequencing of Arenimonas metalli.</title>
        <authorList>
            <person name="Chen F."/>
            <person name="Wang G."/>
        </authorList>
    </citation>
    <scope>NUCLEOTIDE SEQUENCE [LARGE SCALE GENOMIC DNA]</scope>
    <source>
        <strain evidence="4 5">CF5-1</strain>
    </source>
</reference>
<dbReference type="Proteomes" id="UP000029393">
    <property type="component" value="Unassembled WGS sequence"/>
</dbReference>
<gene>
    <name evidence="4" type="ORF">N787_08755</name>
</gene>
<feature type="domain" description="Cyclic nucleotide-binding" evidence="2">
    <location>
        <begin position="144"/>
        <end position="246"/>
    </location>
</feature>
<dbReference type="GO" id="GO:0005952">
    <property type="term" value="C:cAMP-dependent protein kinase complex"/>
    <property type="evidence" value="ECO:0007669"/>
    <property type="project" value="InterPro"/>
</dbReference>
<evidence type="ECO:0000313" key="4">
    <source>
        <dbReference type="EMBL" id="KFN47407.1"/>
    </source>
</evidence>
<dbReference type="InterPro" id="IPR014710">
    <property type="entry name" value="RmlC-like_jellyroll"/>
</dbReference>
<keyword evidence="5" id="KW-1185">Reference proteome</keyword>
<dbReference type="OrthoDB" id="9814704at2"/>
<dbReference type="Gene3D" id="3.40.250.10">
    <property type="entry name" value="Rhodanese-like domain"/>
    <property type="match status" value="1"/>
</dbReference>
<dbReference type="PROSITE" id="PS50206">
    <property type="entry name" value="RHODANESE_3"/>
    <property type="match status" value="1"/>
</dbReference>
<dbReference type="GO" id="GO:0005829">
    <property type="term" value="C:cytosol"/>
    <property type="evidence" value="ECO:0007669"/>
    <property type="project" value="TreeGrafter"/>
</dbReference>
<feature type="domain" description="Cyclic nucleotide-binding" evidence="2">
    <location>
        <begin position="13"/>
        <end position="129"/>
    </location>
</feature>
<dbReference type="SUPFAM" id="SSF51206">
    <property type="entry name" value="cAMP-binding domain-like"/>
    <property type="match status" value="2"/>
</dbReference>
<feature type="domain" description="Rhodanese" evidence="3">
    <location>
        <begin position="263"/>
        <end position="347"/>
    </location>
</feature>
<name>A0A091B7E3_9GAMM</name>
<comment type="caution">
    <text evidence="4">The sequence shown here is derived from an EMBL/GenBank/DDBJ whole genome shotgun (WGS) entry which is preliminary data.</text>
</comment>
<dbReference type="STRING" id="1384056.N787_08755"/>
<dbReference type="eggNOG" id="COG0664">
    <property type="taxonomic scope" value="Bacteria"/>
</dbReference>
<comment type="subcellular location">
    <subcellularLocation>
        <location evidence="1">Cytoplasm</location>
    </subcellularLocation>
</comment>
<dbReference type="PATRIC" id="fig|1384056.3.peg.608"/>
<evidence type="ECO:0008006" key="6">
    <source>
        <dbReference type="Google" id="ProtNLM"/>
    </source>
</evidence>
<dbReference type="Gene3D" id="2.60.120.10">
    <property type="entry name" value="Jelly Rolls"/>
    <property type="match status" value="2"/>
</dbReference>
<dbReference type="EMBL" id="AVCK01000010">
    <property type="protein sequence ID" value="KFN47407.1"/>
    <property type="molecule type" value="Genomic_DNA"/>
</dbReference>
<dbReference type="CDD" id="cd00038">
    <property type="entry name" value="CAP_ED"/>
    <property type="match status" value="1"/>
</dbReference>
<proteinExistence type="predicted"/>
<dbReference type="InterPro" id="IPR018490">
    <property type="entry name" value="cNMP-bd_dom_sf"/>
</dbReference>
<dbReference type="RefSeq" id="WP_034210739.1">
    <property type="nucleotide sequence ID" value="NZ_AVCK01000010.1"/>
</dbReference>
<dbReference type="InterPro" id="IPR001763">
    <property type="entry name" value="Rhodanese-like_dom"/>
</dbReference>
<dbReference type="SMART" id="SM00100">
    <property type="entry name" value="cNMP"/>
    <property type="match status" value="1"/>
</dbReference>
<dbReference type="eggNOG" id="COG0607">
    <property type="taxonomic scope" value="Bacteria"/>
</dbReference>
<dbReference type="InterPro" id="IPR050503">
    <property type="entry name" value="cAMP-dep_PK_reg_su-like"/>
</dbReference>
<dbReference type="InterPro" id="IPR000595">
    <property type="entry name" value="cNMP-bd_dom"/>
</dbReference>
<sequence length="352" mass="39148">MPVPADHLARLFPLESLRQETRDQLAREASVSDYGRNENVFEAGDLDEDTIYLLDGELRCNYPDGRSVAHVANAPHGRYSLNDAVPRRFTAKVVSSKARVMRIDRRYLEKLITWDQLSRDENYRHFGSAPGGNNWVFRLLRSQAFARLPTGNIEKMFQLFEPVSVKPSEIVMREGDAPDYFYVVREGTASISKYLDGAPQVVAYLREGDTFGEDALLSNLPRNATVRMMQGGQLMRLSREAFEAVLKPPMLSWVLPAEAARLVQGGAALLDVRMPEEHAQRAIDGSVNVPLYRLREDIANVLPSGARVVVYCNTGERSAAAAFVLKRLGYEVSALHGGLGAMLRLLAANAPT</sequence>
<evidence type="ECO:0000259" key="2">
    <source>
        <dbReference type="PROSITE" id="PS50042"/>
    </source>
</evidence>
<dbReference type="Pfam" id="PF00581">
    <property type="entry name" value="Rhodanese"/>
    <property type="match status" value="1"/>
</dbReference>
<dbReference type="PANTHER" id="PTHR11635:SF152">
    <property type="entry name" value="CAMP-DEPENDENT PROTEIN KINASE TYPE I REGULATORY SUBUNIT-RELATED"/>
    <property type="match status" value="1"/>
</dbReference>
<organism evidence="4 5">
    <name type="scientific">Arenimonas metalli CF5-1</name>
    <dbReference type="NCBI Taxonomy" id="1384056"/>
    <lineage>
        <taxon>Bacteria</taxon>
        <taxon>Pseudomonadati</taxon>
        <taxon>Pseudomonadota</taxon>
        <taxon>Gammaproteobacteria</taxon>
        <taxon>Lysobacterales</taxon>
        <taxon>Lysobacteraceae</taxon>
        <taxon>Arenimonas</taxon>
    </lineage>
</organism>
<evidence type="ECO:0000313" key="5">
    <source>
        <dbReference type="Proteomes" id="UP000029393"/>
    </source>
</evidence>
<accession>A0A091B7E3</accession>
<protein>
    <recommendedName>
        <fullName evidence="6">Cyclic nucleotide-binding domain-containing protein</fullName>
    </recommendedName>
</protein>
<dbReference type="Pfam" id="PF00027">
    <property type="entry name" value="cNMP_binding"/>
    <property type="match status" value="1"/>
</dbReference>
<dbReference type="PANTHER" id="PTHR11635">
    <property type="entry name" value="CAMP-DEPENDENT PROTEIN KINASE REGULATORY CHAIN"/>
    <property type="match status" value="1"/>
</dbReference>
<dbReference type="AlphaFoldDB" id="A0A091B7E3"/>
<dbReference type="SMART" id="SM00450">
    <property type="entry name" value="RHOD"/>
    <property type="match status" value="1"/>
</dbReference>
<evidence type="ECO:0000259" key="3">
    <source>
        <dbReference type="PROSITE" id="PS50206"/>
    </source>
</evidence>
<evidence type="ECO:0000256" key="1">
    <source>
        <dbReference type="ARBA" id="ARBA00004496"/>
    </source>
</evidence>